<feature type="signal peptide" evidence="1">
    <location>
        <begin position="1"/>
        <end position="20"/>
    </location>
</feature>
<evidence type="ECO:0000256" key="1">
    <source>
        <dbReference type="SAM" id="SignalP"/>
    </source>
</evidence>
<accession>A0A9N9RKR2</accession>
<dbReference type="AlphaFoldDB" id="A0A9N9RKR2"/>
<dbReference type="Proteomes" id="UP001153620">
    <property type="component" value="Chromosome 1"/>
</dbReference>
<evidence type="ECO:0000313" key="3">
    <source>
        <dbReference type="Proteomes" id="UP001153620"/>
    </source>
</evidence>
<gene>
    <name evidence="2" type="ORF">CHIRRI_LOCUS1691</name>
</gene>
<organism evidence="2 3">
    <name type="scientific">Chironomus riparius</name>
    <dbReference type="NCBI Taxonomy" id="315576"/>
    <lineage>
        <taxon>Eukaryota</taxon>
        <taxon>Metazoa</taxon>
        <taxon>Ecdysozoa</taxon>
        <taxon>Arthropoda</taxon>
        <taxon>Hexapoda</taxon>
        <taxon>Insecta</taxon>
        <taxon>Pterygota</taxon>
        <taxon>Neoptera</taxon>
        <taxon>Endopterygota</taxon>
        <taxon>Diptera</taxon>
        <taxon>Nematocera</taxon>
        <taxon>Chironomoidea</taxon>
        <taxon>Chironomidae</taxon>
        <taxon>Chironominae</taxon>
        <taxon>Chironomus</taxon>
    </lineage>
</organism>
<reference evidence="2" key="2">
    <citation type="submission" date="2022-10" db="EMBL/GenBank/DDBJ databases">
        <authorList>
            <consortium name="ENA_rothamsted_submissions"/>
            <consortium name="culmorum"/>
            <person name="King R."/>
        </authorList>
    </citation>
    <scope>NUCLEOTIDE SEQUENCE</scope>
</reference>
<keyword evidence="1" id="KW-0732">Signal</keyword>
<name>A0A9N9RKR2_9DIPT</name>
<reference evidence="2" key="1">
    <citation type="submission" date="2022-01" db="EMBL/GenBank/DDBJ databases">
        <authorList>
            <person name="King R."/>
        </authorList>
    </citation>
    <scope>NUCLEOTIDE SEQUENCE</scope>
</reference>
<keyword evidence="3" id="KW-1185">Reference proteome</keyword>
<feature type="chain" id="PRO_5040189508" evidence="1">
    <location>
        <begin position="21"/>
        <end position="90"/>
    </location>
</feature>
<protein>
    <submittedName>
        <fullName evidence="2">Uncharacterized protein</fullName>
    </submittedName>
</protein>
<dbReference type="OrthoDB" id="1470350at2759"/>
<dbReference type="EMBL" id="OU895877">
    <property type="protein sequence ID" value="CAG9798710.1"/>
    <property type="molecule type" value="Genomic_DNA"/>
</dbReference>
<sequence length="90" mass="9594">MKLIVLLLIAIIAVIVPSTSHVIKKRFLFNKFRPHGYGYGYGYPVIPAYPVVPIAPIAPIAPIGFAGPFGGGFGPYGGGFGHGCRFLSIY</sequence>
<proteinExistence type="predicted"/>
<evidence type="ECO:0000313" key="2">
    <source>
        <dbReference type="EMBL" id="CAG9798710.1"/>
    </source>
</evidence>